<gene>
    <name evidence="4" type="ORF">PPERSA_04591</name>
</gene>
<dbReference type="GO" id="GO:0005737">
    <property type="term" value="C:cytoplasm"/>
    <property type="evidence" value="ECO:0007669"/>
    <property type="project" value="TreeGrafter"/>
</dbReference>
<keyword evidence="1" id="KW-0175">Coiled coil</keyword>
<dbReference type="Gene3D" id="1.20.58.2190">
    <property type="match status" value="1"/>
</dbReference>
<dbReference type="SMART" id="SM00580">
    <property type="entry name" value="PUG"/>
    <property type="match status" value="1"/>
</dbReference>
<organism evidence="4 5">
    <name type="scientific">Pseudocohnilembus persalinus</name>
    <name type="common">Ciliate</name>
    <dbReference type="NCBI Taxonomy" id="266149"/>
    <lineage>
        <taxon>Eukaryota</taxon>
        <taxon>Sar</taxon>
        <taxon>Alveolata</taxon>
        <taxon>Ciliophora</taxon>
        <taxon>Intramacronucleata</taxon>
        <taxon>Oligohymenophorea</taxon>
        <taxon>Scuticociliatia</taxon>
        <taxon>Philasterida</taxon>
        <taxon>Pseudocohnilembidae</taxon>
        <taxon>Pseudocohnilembus</taxon>
    </lineage>
</organism>
<feature type="domain" description="PUB" evidence="3">
    <location>
        <begin position="39"/>
        <end position="95"/>
    </location>
</feature>
<comment type="caution">
    <text evidence="4">The sequence shown here is derived from an EMBL/GenBank/DDBJ whole genome shotgun (WGS) entry which is preliminary data.</text>
</comment>
<sequence length="224" mass="26626">MDLEEKAYSYLPKQGLQIGSKNPVEIELMHLIDFNIPNQKTYDGLILLEKIIQNILSHPQEKKYQQLKLDNKKLSEYLFSLNNSKQLLTTIGFIDIENVYQIWDLTDDIIDNLRIASRSLKQYITSFQILQEGDPKLNKMVQEKKKAYEEKLAYKKQILEQFEKNKQQNLKEHKDGSKQKLYEQKPEKQSQNQINHNQNNTINNQNIQNQNTNNYYGNQKYKEQ</sequence>
<proteinExistence type="predicted"/>
<dbReference type="PANTHER" id="PTHR23153">
    <property type="entry name" value="UBX-RELATED"/>
    <property type="match status" value="1"/>
</dbReference>
<feature type="compositionally biased region" description="Basic and acidic residues" evidence="2">
    <location>
        <begin position="167"/>
        <end position="188"/>
    </location>
</feature>
<protein>
    <recommendedName>
        <fullName evidence="3">PUB domain-containing protein</fullName>
    </recommendedName>
</protein>
<evidence type="ECO:0000256" key="2">
    <source>
        <dbReference type="SAM" id="MobiDB-lite"/>
    </source>
</evidence>
<evidence type="ECO:0000313" key="4">
    <source>
        <dbReference type="EMBL" id="KRW99229.1"/>
    </source>
</evidence>
<dbReference type="AlphaFoldDB" id="A0A0V0QAG1"/>
<feature type="coiled-coil region" evidence="1">
    <location>
        <begin position="137"/>
        <end position="165"/>
    </location>
</feature>
<evidence type="ECO:0000256" key="1">
    <source>
        <dbReference type="SAM" id="Coils"/>
    </source>
</evidence>
<dbReference type="SUPFAM" id="SSF143503">
    <property type="entry name" value="PUG domain-like"/>
    <property type="match status" value="1"/>
</dbReference>
<accession>A0A0V0QAG1</accession>
<name>A0A0V0QAG1_PSEPJ</name>
<evidence type="ECO:0000259" key="3">
    <source>
        <dbReference type="Pfam" id="PF09409"/>
    </source>
</evidence>
<dbReference type="InParanoid" id="A0A0V0QAG1"/>
<evidence type="ECO:0000313" key="5">
    <source>
        <dbReference type="Proteomes" id="UP000054937"/>
    </source>
</evidence>
<reference evidence="4 5" key="1">
    <citation type="journal article" date="2015" name="Sci. Rep.">
        <title>Genome of the facultative scuticociliatosis pathogen Pseudocohnilembus persalinus provides insight into its virulence through horizontal gene transfer.</title>
        <authorList>
            <person name="Xiong J."/>
            <person name="Wang G."/>
            <person name="Cheng J."/>
            <person name="Tian M."/>
            <person name="Pan X."/>
            <person name="Warren A."/>
            <person name="Jiang C."/>
            <person name="Yuan D."/>
            <person name="Miao W."/>
        </authorList>
    </citation>
    <scope>NUCLEOTIDE SEQUENCE [LARGE SCALE GENOMIC DNA]</scope>
    <source>
        <strain evidence="4">36N120E</strain>
    </source>
</reference>
<keyword evidence="5" id="KW-1185">Reference proteome</keyword>
<dbReference type="Proteomes" id="UP000054937">
    <property type="component" value="Unassembled WGS sequence"/>
</dbReference>
<dbReference type="Pfam" id="PF09409">
    <property type="entry name" value="PUB"/>
    <property type="match status" value="1"/>
</dbReference>
<feature type="region of interest" description="Disordered" evidence="2">
    <location>
        <begin position="167"/>
        <end position="224"/>
    </location>
</feature>
<dbReference type="OrthoDB" id="49605at2759"/>
<dbReference type="InterPro" id="IPR018997">
    <property type="entry name" value="PUB_domain"/>
</dbReference>
<dbReference type="CDD" id="cd09212">
    <property type="entry name" value="PUB"/>
    <property type="match status" value="1"/>
</dbReference>
<feature type="compositionally biased region" description="Low complexity" evidence="2">
    <location>
        <begin position="191"/>
        <end position="214"/>
    </location>
</feature>
<dbReference type="InterPro" id="IPR036339">
    <property type="entry name" value="PUB-like_dom_sf"/>
</dbReference>
<dbReference type="PANTHER" id="PTHR23153:SF38">
    <property type="entry name" value="UBX DOMAIN-CONTAINING PROTEIN 6"/>
    <property type="match status" value="1"/>
</dbReference>
<dbReference type="EMBL" id="LDAU01000219">
    <property type="protein sequence ID" value="KRW99229.1"/>
    <property type="molecule type" value="Genomic_DNA"/>
</dbReference>